<proteinExistence type="predicted"/>
<dbReference type="Proteomes" id="UP000264353">
    <property type="component" value="Chromosome A3"/>
</dbReference>
<evidence type="ECO:0008006" key="3">
    <source>
        <dbReference type="Google" id="ProtNLM"/>
    </source>
</evidence>
<organism evidence="1 2">
    <name type="scientific">Brassica campestris</name>
    <name type="common">Field mustard</name>
    <dbReference type="NCBI Taxonomy" id="3711"/>
    <lineage>
        <taxon>Eukaryota</taxon>
        <taxon>Viridiplantae</taxon>
        <taxon>Streptophyta</taxon>
        <taxon>Embryophyta</taxon>
        <taxon>Tracheophyta</taxon>
        <taxon>Spermatophyta</taxon>
        <taxon>Magnoliopsida</taxon>
        <taxon>eudicotyledons</taxon>
        <taxon>Gunneridae</taxon>
        <taxon>Pentapetalae</taxon>
        <taxon>rosids</taxon>
        <taxon>malvids</taxon>
        <taxon>Brassicales</taxon>
        <taxon>Brassicaceae</taxon>
        <taxon>Brassiceae</taxon>
        <taxon>Brassica</taxon>
    </lineage>
</organism>
<evidence type="ECO:0000313" key="2">
    <source>
        <dbReference type="Proteomes" id="UP000264353"/>
    </source>
</evidence>
<dbReference type="AlphaFoldDB" id="A0A397ZWG0"/>
<evidence type="ECO:0000313" key="1">
    <source>
        <dbReference type="EMBL" id="RID68784.1"/>
    </source>
</evidence>
<gene>
    <name evidence="1" type="ORF">BRARA_C00922</name>
</gene>
<protein>
    <recommendedName>
        <fullName evidence="3">Reverse transcriptase zinc-binding domain-containing protein</fullName>
    </recommendedName>
</protein>
<accession>A0A397ZWG0</accession>
<dbReference type="EMBL" id="CM010630">
    <property type="protein sequence ID" value="RID68784.1"/>
    <property type="molecule type" value="Genomic_DNA"/>
</dbReference>
<reference evidence="1 2" key="1">
    <citation type="submission" date="2018-06" db="EMBL/GenBank/DDBJ databases">
        <title>WGS assembly of Brassica rapa FPsc.</title>
        <authorList>
            <person name="Bowman J."/>
            <person name="Kohchi T."/>
            <person name="Yamato K."/>
            <person name="Jenkins J."/>
            <person name="Shu S."/>
            <person name="Ishizaki K."/>
            <person name="Yamaoka S."/>
            <person name="Nishihama R."/>
            <person name="Nakamura Y."/>
            <person name="Berger F."/>
            <person name="Adam C."/>
            <person name="Aki S."/>
            <person name="Althoff F."/>
            <person name="Araki T."/>
            <person name="Arteaga-Vazquez M."/>
            <person name="Balasubrmanian S."/>
            <person name="Bauer D."/>
            <person name="Boehm C."/>
            <person name="Briginshaw L."/>
            <person name="Caballero-Perez J."/>
            <person name="Catarino B."/>
            <person name="Chen F."/>
            <person name="Chiyoda S."/>
            <person name="Chovatia M."/>
            <person name="Davies K."/>
            <person name="Delmans M."/>
            <person name="Demura T."/>
            <person name="Dierschke T."/>
            <person name="Dolan L."/>
            <person name="Dorantes-Acosta A."/>
            <person name="Eklund D."/>
            <person name="Florent S."/>
            <person name="Flores-Sandoval E."/>
            <person name="Fujiyama A."/>
            <person name="Fukuzawa H."/>
            <person name="Galik B."/>
            <person name="Grimanelli D."/>
            <person name="Grimwood J."/>
            <person name="Grossniklaus U."/>
            <person name="Hamada T."/>
            <person name="Haseloff J."/>
            <person name="Hetherington A."/>
            <person name="Higo A."/>
            <person name="Hirakawa Y."/>
            <person name="Hundley H."/>
            <person name="Ikeda Y."/>
            <person name="Inoue K."/>
            <person name="Inoue S."/>
            <person name="Ishida S."/>
            <person name="Jia Q."/>
            <person name="Kakita M."/>
            <person name="Kanazawa T."/>
            <person name="Kawai Y."/>
            <person name="Kawashima T."/>
            <person name="Kennedy M."/>
            <person name="Kinose K."/>
            <person name="Kinoshita T."/>
            <person name="Kohara Y."/>
            <person name="Koide E."/>
            <person name="Komatsu K."/>
            <person name="Kopischke S."/>
            <person name="Kubo M."/>
            <person name="Kyozuka J."/>
            <person name="Lagercrantz U."/>
            <person name="Lin S."/>
            <person name="Lindquist E."/>
            <person name="Lipzen A."/>
            <person name="Lu C."/>
            <person name="Luna E."/>
            <person name="Martienssen R."/>
            <person name="Minamino N."/>
            <person name="Mizutani M."/>
            <person name="Mizutani M."/>
            <person name="Mochizuki N."/>
            <person name="Monte I."/>
            <person name="Mosher R."/>
            <person name="Nagasaki H."/>
            <person name="Nakagami H."/>
            <person name="Naramoto S."/>
            <person name="Nishitani K."/>
            <person name="Ohtani M."/>
            <person name="Okamoto T."/>
            <person name="Okumura M."/>
            <person name="Phillips J."/>
            <person name="Pollak B."/>
            <person name="Reinders A."/>
            <person name="Roevekamp M."/>
            <person name="Sano R."/>
            <person name="Sawa S."/>
            <person name="Schmid M."/>
            <person name="Shirakawa M."/>
            <person name="Solano R."/>
            <person name="Spunde A."/>
            <person name="Suetsugu N."/>
            <person name="Sugano S."/>
            <person name="Sugiyama A."/>
            <person name="Sun R."/>
            <person name="Suzuki Y."/>
            <person name="Takenaka M."/>
            <person name="Takezawa D."/>
            <person name="Tomogane H."/>
            <person name="Tsuzuki M."/>
            <person name="Ueda T."/>
            <person name="Umeda M."/>
            <person name="Ward J."/>
            <person name="Watanabe Y."/>
            <person name="Yazaki K."/>
            <person name="Yokoyama R."/>
            <person name="Yoshitake Y."/>
            <person name="Yotsui I."/>
            <person name="Zachgo S."/>
            <person name="Schmutz J."/>
        </authorList>
    </citation>
    <scope>NUCLEOTIDE SEQUENCE [LARGE SCALE GENOMIC DNA]</scope>
    <source>
        <strain evidence="2">cv. B-3</strain>
    </source>
</reference>
<sequence>MALRNRGLNQMEDVCLWKRETGYYKEGFLTSQTWELIRIKSPRVMWHKGIWFQEVWYGTIGDLAGNRSLHRWSQIIQFLANGLHERNLTFLLRYSFQVVLYAVWHERNVRRVGETSQPAACLIARLDKLVRNRITSLRRKNGRKYEKTMEVWFGRR</sequence>
<name>A0A397ZWG0_BRACM</name>